<comment type="similarity">
    <text evidence="1">Belongs to the TenA family.</text>
</comment>
<dbReference type="EC" id="3.5.99.2" evidence="1"/>
<accession>A0ABS5R8S4</accession>
<protein>
    <recommendedName>
        <fullName evidence="1">Aminopyrimidine aminohydrolase</fullName>
        <ecNumber evidence="1">3.5.99.2</ecNumber>
    </recommendedName>
</protein>
<comment type="caution">
    <text evidence="3">The sequence shown here is derived from an EMBL/GenBank/DDBJ whole genome shotgun (WGS) entry which is preliminary data.</text>
</comment>
<proteinExistence type="inferred from homology"/>
<evidence type="ECO:0000256" key="1">
    <source>
        <dbReference type="PIRNR" id="PIRNR003170"/>
    </source>
</evidence>
<keyword evidence="1" id="KW-0784">Thiamine biosynthesis</keyword>
<organism evidence="3 4">
    <name type="scientific">Ancylobacter radicis</name>
    <dbReference type="NCBI Taxonomy" id="2836179"/>
    <lineage>
        <taxon>Bacteria</taxon>
        <taxon>Pseudomonadati</taxon>
        <taxon>Pseudomonadota</taxon>
        <taxon>Alphaproteobacteria</taxon>
        <taxon>Hyphomicrobiales</taxon>
        <taxon>Xanthobacteraceae</taxon>
        <taxon>Ancylobacter</taxon>
    </lineage>
</organism>
<dbReference type="NCBIfam" id="TIGR04306">
    <property type="entry name" value="salvage_TenA"/>
    <property type="match status" value="1"/>
</dbReference>
<evidence type="ECO:0000313" key="3">
    <source>
        <dbReference type="EMBL" id="MBS9477527.1"/>
    </source>
</evidence>
<dbReference type="PANTHER" id="PTHR43198">
    <property type="entry name" value="BIFUNCTIONAL TH2 PROTEIN"/>
    <property type="match status" value="1"/>
</dbReference>
<comment type="catalytic activity">
    <reaction evidence="1">
        <text>thiamine + H2O = 5-(2-hydroxyethyl)-4-methylthiazole + 4-amino-5-hydroxymethyl-2-methylpyrimidine + H(+)</text>
        <dbReference type="Rhea" id="RHEA:17509"/>
        <dbReference type="ChEBI" id="CHEBI:15377"/>
        <dbReference type="ChEBI" id="CHEBI:15378"/>
        <dbReference type="ChEBI" id="CHEBI:16892"/>
        <dbReference type="ChEBI" id="CHEBI:17957"/>
        <dbReference type="ChEBI" id="CHEBI:18385"/>
        <dbReference type="EC" id="3.5.99.2"/>
    </reaction>
</comment>
<dbReference type="PANTHER" id="PTHR43198:SF2">
    <property type="entry name" value="SI:CH1073-67J19.1-RELATED"/>
    <property type="match status" value="1"/>
</dbReference>
<comment type="catalytic activity">
    <reaction evidence="1">
        <text>4-amino-5-aminomethyl-2-methylpyrimidine + H2O = 4-amino-5-hydroxymethyl-2-methylpyrimidine + NH4(+)</text>
        <dbReference type="Rhea" id="RHEA:31799"/>
        <dbReference type="ChEBI" id="CHEBI:15377"/>
        <dbReference type="ChEBI" id="CHEBI:16892"/>
        <dbReference type="ChEBI" id="CHEBI:28938"/>
        <dbReference type="ChEBI" id="CHEBI:63416"/>
        <dbReference type="EC" id="3.5.99.2"/>
    </reaction>
</comment>
<dbReference type="EMBL" id="JAHCQH010000015">
    <property type="protein sequence ID" value="MBS9477527.1"/>
    <property type="molecule type" value="Genomic_DNA"/>
</dbReference>
<evidence type="ECO:0000313" key="4">
    <source>
        <dbReference type="Proteomes" id="UP001166585"/>
    </source>
</evidence>
<dbReference type="SUPFAM" id="SSF48613">
    <property type="entry name" value="Heme oxygenase-like"/>
    <property type="match status" value="1"/>
</dbReference>
<dbReference type="CDD" id="cd19365">
    <property type="entry name" value="TenA_C-like"/>
    <property type="match status" value="1"/>
</dbReference>
<sequence>MSDFSGSTFSAHAWGRNEPVYEAIRTMPFNNALADGTLSLERFRHYMIQDAHYLIAFGRGLAIAAAKADDPDGLVQFAEAAKVAVVVERSLHADFFASFGISADEFARTQMSPVCHHYTSFLIGSAHAEPYPVVLAALLPCFWIYAEIGRDILGRAVRPNPYDAWIDTYAGEEFHEAVRAVIATTDRAAAKASPDVLQRMHEVYQRACQLEWMFWDSAWREADWPV</sequence>
<dbReference type="Gene3D" id="1.20.910.10">
    <property type="entry name" value="Heme oxygenase-like"/>
    <property type="match status" value="1"/>
</dbReference>
<reference evidence="3" key="1">
    <citation type="submission" date="2021-05" db="EMBL/GenBank/DDBJ databases">
        <authorList>
            <person name="Sun Q."/>
            <person name="Inoue M."/>
        </authorList>
    </citation>
    <scope>NUCLEOTIDE SEQUENCE</scope>
    <source>
        <strain evidence="3">VKM B-3255</strain>
    </source>
</reference>
<dbReference type="InterPro" id="IPR026285">
    <property type="entry name" value="TenA_E"/>
</dbReference>
<evidence type="ECO:0000259" key="2">
    <source>
        <dbReference type="Pfam" id="PF03070"/>
    </source>
</evidence>
<dbReference type="InterPro" id="IPR027574">
    <property type="entry name" value="Thiaminase_II"/>
</dbReference>
<comment type="pathway">
    <text evidence="1">Cofactor biosynthesis; thiamine diphosphate biosynthesis.</text>
</comment>
<dbReference type="PIRSF" id="PIRSF003170">
    <property type="entry name" value="Pet18p"/>
    <property type="match status" value="1"/>
</dbReference>
<dbReference type="Proteomes" id="UP001166585">
    <property type="component" value="Unassembled WGS sequence"/>
</dbReference>
<keyword evidence="1" id="KW-0378">Hydrolase</keyword>
<comment type="function">
    <text evidence="1">Catalyzes an amino-pyrimidine hydrolysis reaction at the C5' of the pyrimidine moiety of thiamine compounds, a reaction that is part of a thiamine salvage pathway. Thus, catalyzes the conversion of 4-amino-5-aminomethyl-2-methylpyrimidine to 4-amino-5-hydroxymethyl-2-methylpyrimidine (HMP).</text>
</comment>
<dbReference type="RefSeq" id="WP_213755288.1">
    <property type="nucleotide sequence ID" value="NZ_JAHCQH010000015.1"/>
</dbReference>
<name>A0ABS5R8S4_9HYPH</name>
<gene>
    <name evidence="3" type="primary">tenA</name>
    <name evidence="3" type="ORF">KIP89_10445</name>
</gene>
<keyword evidence="4" id="KW-1185">Reference proteome</keyword>
<dbReference type="InterPro" id="IPR050967">
    <property type="entry name" value="Thiamine_Salvage_TenA"/>
</dbReference>
<dbReference type="InterPro" id="IPR004305">
    <property type="entry name" value="Thiaminase-2/PQQC"/>
</dbReference>
<feature type="domain" description="Thiaminase-2/PQQC" evidence="2">
    <location>
        <begin position="28"/>
        <end position="220"/>
    </location>
</feature>
<dbReference type="InterPro" id="IPR016084">
    <property type="entry name" value="Haem_Oase-like_multi-hlx"/>
</dbReference>
<dbReference type="Pfam" id="PF03070">
    <property type="entry name" value="TENA_THI-4"/>
    <property type="match status" value="1"/>
</dbReference>